<name>A0A5B7IEQ6_PORTR</name>
<gene>
    <name evidence="1" type="ORF">E2C01_077022</name>
</gene>
<protein>
    <submittedName>
        <fullName evidence="1">Uncharacterized protein</fullName>
    </submittedName>
</protein>
<comment type="caution">
    <text evidence="1">The sequence shown here is derived from an EMBL/GenBank/DDBJ whole genome shotgun (WGS) entry which is preliminary data.</text>
</comment>
<dbReference type="EMBL" id="VSRR010059534">
    <property type="protein sequence ID" value="MPC82362.1"/>
    <property type="molecule type" value="Genomic_DNA"/>
</dbReference>
<proteinExistence type="predicted"/>
<reference evidence="1 2" key="1">
    <citation type="submission" date="2019-05" db="EMBL/GenBank/DDBJ databases">
        <title>Another draft genome of Portunus trituberculatus and its Hox gene families provides insights of decapod evolution.</title>
        <authorList>
            <person name="Jeong J.-H."/>
            <person name="Song I."/>
            <person name="Kim S."/>
            <person name="Choi T."/>
            <person name="Kim D."/>
            <person name="Ryu S."/>
            <person name="Kim W."/>
        </authorList>
    </citation>
    <scope>NUCLEOTIDE SEQUENCE [LARGE SCALE GENOMIC DNA]</scope>
    <source>
        <tissue evidence="1">Muscle</tissue>
    </source>
</reference>
<dbReference type="AlphaFoldDB" id="A0A5B7IEQ6"/>
<evidence type="ECO:0000313" key="2">
    <source>
        <dbReference type="Proteomes" id="UP000324222"/>
    </source>
</evidence>
<evidence type="ECO:0000313" key="1">
    <source>
        <dbReference type="EMBL" id="MPC82362.1"/>
    </source>
</evidence>
<dbReference type="Proteomes" id="UP000324222">
    <property type="component" value="Unassembled WGS sequence"/>
</dbReference>
<organism evidence="1 2">
    <name type="scientific">Portunus trituberculatus</name>
    <name type="common">Swimming crab</name>
    <name type="synonym">Neptunus trituberculatus</name>
    <dbReference type="NCBI Taxonomy" id="210409"/>
    <lineage>
        <taxon>Eukaryota</taxon>
        <taxon>Metazoa</taxon>
        <taxon>Ecdysozoa</taxon>
        <taxon>Arthropoda</taxon>
        <taxon>Crustacea</taxon>
        <taxon>Multicrustacea</taxon>
        <taxon>Malacostraca</taxon>
        <taxon>Eumalacostraca</taxon>
        <taxon>Eucarida</taxon>
        <taxon>Decapoda</taxon>
        <taxon>Pleocyemata</taxon>
        <taxon>Brachyura</taxon>
        <taxon>Eubrachyura</taxon>
        <taxon>Portunoidea</taxon>
        <taxon>Portunidae</taxon>
        <taxon>Portuninae</taxon>
        <taxon>Portunus</taxon>
    </lineage>
</organism>
<sequence>MRRLTQKAPDGEVCSPGHDSHLILKSSPPCCQRPLHPLFPYDVIYWEPVISANTSCVPAKLHHPIHQGTHHSCCCFTSSHKCLV</sequence>
<accession>A0A5B7IEQ6</accession>
<keyword evidence="2" id="KW-1185">Reference proteome</keyword>